<dbReference type="AlphaFoldDB" id="A0AAE1YXI0"/>
<feature type="region of interest" description="Disordered" evidence="1">
    <location>
        <begin position="36"/>
        <end position="55"/>
    </location>
</feature>
<evidence type="ECO:0000313" key="2">
    <source>
        <dbReference type="EMBL" id="KAK4438114.1"/>
    </source>
</evidence>
<evidence type="ECO:0000256" key="1">
    <source>
        <dbReference type="SAM" id="MobiDB-lite"/>
    </source>
</evidence>
<feature type="compositionally biased region" description="Polar residues" evidence="1">
    <location>
        <begin position="86"/>
        <end position="96"/>
    </location>
</feature>
<reference evidence="2" key="1">
    <citation type="submission" date="2020-06" db="EMBL/GenBank/DDBJ databases">
        <authorList>
            <person name="Li T."/>
            <person name="Hu X."/>
            <person name="Zhang T."/>
            <person name="Song X."/>
            <person name="Zhang H."/>
            <person name="Dai N."/>
            <person name="Sheng W."/>
            <person name="Hou X."/>
            <person name="Wei L."/>
        </authorList>
    </citation>
    <scope>NUCLEOTIDE SEQUENCE</scope>
    <source>
        <strain evidence="2">3651</strain>
        <tissue evidence="2">Leaf</tissue>
    </source>
</reference>
<name>A0AAE1YXI0_9LAMI</name>
<feature type="region of interest" description="Disordered" evidence="1">
    <location>
        <begin position="70"/>
        <end position="236"/>
    </location>
</feature>
<accession>A0AAE1YXI0</accession>
<keyword evidence="3" id="KW-1185">Reference proteome</keyword>
<proteinExistence type="predicted"/>
<protein>
    <submittedName>
        <fullName evidence="2">Uncharacterized protein</fullName>
    </submittedName>
</protein>
<organism evidence="2 3">
    <name type="scientific">Sesamum alatum</name>
    <dbReference type="NCBI Taxonomy" id="300844"/>
    <lineage>
        <taxon>Eukaryota</taxon>
        <taxon>Viridiplantae</taxon>
        <taxon>Streptophyta</taxon>
        <taxon>Embryophyta</taxon>
        <taxon>Tracheophyta</taxon>
        <taxon>Spermatophyta</taxon>
        <taxon>Magnoliopsida</taxon>
        <taxon>eudicotyledons</taxon>
        <taxon>Gunneridae</taxon>
        <taxon>Pentapetalae</taxon>
        <taxon>asterids</taxon>
        <taxon>lamiids</taxon>
        <taxon>Lamiales</taxon>
        <taxon>Pedaliaceae</taxon>
        <taxon>Sesamum</taxon>
    </lineage>
</organism>
<comment type="caution">
    <text evidence="2">The sequence shown here is derived from an EMBL/GenBank/DDBJ whole genome shotgun (WGS) entry which is preliminary data.</text>
</comment>
<sequence length="236" mass="25851">MRRHGSRVLRGTRAIHKMETTIIAISLAAQPTTTCCLQRNPTQNRPQPTTHPSLNNISHVLAQPTECPKLKQYPAQTPGNHDPQLGQAQHESQLTQPVPHPEPKTVSPDPPSPLPAPQINPEPMVTSSNKISHIPTTTPPHTHLYHPSATVLASQTPASPRDEEPLGSAPSKYTNSPLPQPTKIPPLYPTFRRYPSLSYYPTNHRCPHPPSHALHPPNGESYPYRGALSDSGPDPI</sequence>
<reference evidence="2" key="2">
    <citation type="journal article" date="2024" name="Plant">
        <title>Genomic evolution and insights into agronomic trait innovations of Sesamum species.</title>
        <authorList>
            <person name="Miao H."/>
            <person name="Wang L."/>
            <person name="Qu L."/>
            <person name="Liu H."/>
            <person name="Sun Y."/>
            <person name="Le M."/>
            <person name="Wang Q."/>
            <person name="Wei S."/>
            <person name="Zheng Y."/>
            <person name="Lin W."/>
            <person name="Duan Y."/>
            <person name="Cao H."/>
            <person name="Xiong S."/>
            <person name="Wang X."/>
            <person name="Wei L."/>
            <person name="Li C."/>
            <person name="Ma Q."/>
            <person name="Ju M."/>
            <person name="Zhao R."/>
            <person name="Li G."/>
            <person name="Mu C."/>
            <person name="Tian Q."/>
            <person name="Mei H."/>
            <person name="Zhang T."/>
            <person name="Gao T."/>
            <person name="Zhang H."/>
        </authorList>
    </citation>
    <scope>NUCLEOTIDE SEQUENCE</scope>
    <source>
        <strain evidence="2">3651</strain>
    </source>
</reference>
<gene>
    <name evidence="2" type="ORF">Salat_0145500</name>
</gene>
<dbReference type="Proteomes" id="UP001293254">
    <property type="component" value="Unassembled WGS sequence"/>
</dbReference>
<feature type="compositionally biased region" description="Low complexity" evidence="1">
    <location>
        <begin position="133"/>
        <end position="147"/>
    </location>
</feature>
<dbReference type="EMBL" id="JACGWO010000001">
    <property type="protein sequence ID" value="KAK4438114.1"/>
    <property type="molecule type" value="Genomic_DNA"/>
</dbReference>
<feature type="compositionally biased region" description="Pro residues" evidence="1">
    <location>
        <begin position="178"/>
        <end position="188"/>
    </location>
</feature>
<feature type="compositionally biased region" description="Pro residues" evidence="1">
    <location>
        <begin position="108"/>
        <end position="120"/>
    </location>
</feature>
<evidence type="ECO:0000313" key="3">
    <source>
        <dbReference type="Proteomes" id="UP001293254"/>
    </source>
</evidence>